<feature type="compositionally biased region" description="Pro residues" evidence="1">
    <location>
        <begin position="107"/>
        <end position="117"/>
    </location>
</feature>
<dbReference type="AlphaFoldDB" id="A0A151GY03"/>
<protein>
    <submittedName>
        <fullName evidence="3">Uncharacterized protein</fullName>
    </submittedName>
</protein>
<dbReference type="InParanoid" id="A0A151GY03"/>
<dbReference type="RefSeq" id="XP_040661274.1">
    <property type="nucleotide sequence ID" value="XM_040800391.1"/>
</dbReference>
<dbReference type="GeneID" id="63715710"/>
<comment type="caution">
    <text evidence="3">The sequence shown here is derived from an EMBL/GenBank/DDBJ whole genome shotgun (WGS) entry which is preliminary data.</text>
</comment>
<dbReference type="Proteomes" id="UP000076580">
    <property type="component" value="Chromosome 01"/>
</dbReference>
<keyword evidence="4" id="KW-1185">Reference proteome</keyword>
<evidence type="ECO:0000256" key="1">
    <source>
        <dbReference type="SAM" id="MobiDB-lite"/>
    </source>
</evidence>
<feature type="region of interest" description="Disordered" evidence="1">
    <location>
        <begin position="46"/>
        <end position="65"/>
    </location>
</feature>
<accession>A0A151GY03</accession>
<organism evidence="3 4">
    <name type="scientific">Drechmeria coniospora</name>
    <name type="common">Nematophagous fungus</name>
    <name type="synonym">Meria coniospora</name>
    <dbReference type="NCBI Taxonomy" id="98403"/>
    <lineage>
        <taxon>Eukaryota</taxon>
        <taxon>Fungi</taxon>
        <taxon>Dikarya</taxon>
        <taxon>Ascomycota</taxon>
        <taxon>Pezizomycotina</taxon>
        <taxon>Sordariomycetes</taxon>
        <taxon>Hypocreomycetidae</taxon>
        <taxon>Hypocreales</taxon>
        <taxon>Ophiocordycipitaceae</taxon>
        <taxon>Drechmeria</taxon>
    </lineage>
</organism>
<reference evidence="3 4" key="1">
    <citation type="journal article" date="2016" name="Sci. Rep.">
        <title>Insights into Adaptations to a Near-Obligate Nematode Endoparasitic Lifestyle from the Finished Genome of Drechmeria coniospora.</title>
        <authorList>
            <person name="Zhang L."/>
            <person name="Zhou Z."/>
            <person name="Guo Q."/>
            <person name="Fokkens L."/>
            <person name="Miskei M."/>
            <person name="Pocsi I."/>
            <person name="Zhang W."/>
            <person name="Chen M."/>
            <person name="Wang L."/>
            <person name="Sun Y."/>
            <person name="Donzelli B.G."/>
            <person name="Gibson D.M."/>
            <person name="Nelson D.R."/>
            <person name="Luo J.G."/>
            <person name="Rep M."/>
            <person name="Liu H."/>
            <person name="Yang S."/>
            <person name="Wang J."/>
            <person name="Krasnoff S.B."/>
            <person name="Xu Y."/>
            <person name="Molnar I."/>
            <person name="Lin M."/>
        </authorList>
    </citation>
    <scope>NUCLEOTIDE SEQUENCE [LARGE SCALE GENOMIC DNA]</scope>
    <source>
        <strain evidence="3 4">ARSEF 6962</strain>
    </source>
</reference>
<dbReference type="EMBL" id="LAYC01000001">
    <property type="protein sequence ID" value="KYK61922.1"/>
    <property type="molecule type" value="Genomic_DNA"/>
</dbReference>
<evidence type="ECO:0000313" key="3">
    <source>
        <dbReference type="EMBL" id="KYK61922.1"/>
    </source>
</evidence>
<feature type="signal peptide" evidence="2">
    <location>
        <begin position="1"/>
        <end position="21"/>
    </location>
</feature>
<proteinExistence type="predicted"/>
<feature type="region of interest" description="Disordered" evidence="1">
    <location>
        <begin position="223"/>
        <end position="267"/>
    </location>
</feature>
<sequence>MRSNILALAAAPLILLAQANGRDMGPTNKAPANVDPSFNGNTIDVDPSVAQNGPGGVPPPTAVDEVDAIDGNQINSVPAPGGPGVAPPAGGPGDDTNGQHIQHAGPPGGPVPVPPPAGGQVDATHGQQNPPAACKASCGAIAETIQGCMNSIQANSRQGAPSQVDESQLEDLTHKAMQCICSNPAADLTKSFTPCVECLRTNTPGAEAESIDQVIQTFQAQCQAHSGSTQAPRPGESQVVPPPPASTNTPYPGESPAEKYPADSYPPETGVHGVNSTLRGNSTGVTVSQAVGRLPAADALLYAVGLIATAFFML</sequence>
<feature type="region of interest" description="Disordered" evidence="1">
    <location>
        <begin position="72"/>
        <end position="132"/>
    </location>
</feature>
<evidence type="ECO:0000256" key="2">
    <source>
        <dbReference type="SAM" id="SignalP"/>
    </source>
</evidence>
<keyword evidence="2" id="KW-0732">Signal</keyword>
<feature type="chain" id="PRO_5007581052" evidence="2">
    <location>
        <begin position="22"/>
        <end position="314"/>
    </location>
</feature>
<evidence type="ECO:0000313" key="4">
    <source>
        <dbReference type="Proteomes" id="UP000076580"/>
    </source>
</evidence>
<gene>
    <name evidence="3" type="ORF">DCS_03067</name>
</gene>
<name>A0A151GY03_DRECN</name>